<evidence type="ECO:0000313" key="2">
    <source>
        <dbReference type="EMBL" id="GCD92477.1"/>
    </source>
</evidence>
<gene>
    <name evidence="2" type="ORF">EHYA_00115</name>
</gene>
<accession>A0A401YD03</accession>
<evidence type="ECO:0000256" key="1">
    <source>
        <dbReference type="SAM" id="MobiDB-lite"/>
    </source>
</evidence>
<feature type="region of interest" description="Disordered" evidence="1">
    <location>
        <begin position="1"/>
        <end position="67"/>
    </location>
</feature>
<comment type="caution">
    <text evidence="2">The sequence shown here is derived from an EMBL/GenBank/DDBJ whole genome shotgun (WGS) entry which is preliminary data.</text>
</comment>
<dbReference type="AlphaFoldDB" id="A0A401YD03"/>
<name>A0A401YD03_9ACTN</name>
<protein>
    <submittedName>
        <fullName evidence="2">Uncharacterized protein</fullName>
    </submittedName>
</protein>
<feature type="compositionally biased region" description="Low complexity" evidence="1">
    <location>
        <begin position="25"/>
        <end position="40"/>
    </location>
</feature>
<sequence>MPAALGHRPNQETATQRTRHPSNAEPPYVEPPYVELPYAETPYAGPDLPPRPLRRLPSPGPDDRGYR</sequence>
<reference evidence="2 3" key="1">
    <citation type="submission" date="2018-12" db="EMBL/GenBank/DDBJ databases">
        <title>Draft genome sequence of Embleya hyalina NBRC 13850T.</title>
        <authorList>
            <person name="Komaki H."/>
            <person name="Hosoyama A."/>
            <person name="Kimura A."/>
            <person name="Ichikawa N."/>
            <person name="Tamura T."/>
        </authorList>
    </citation>
    <scope>NUCLEOTIDE SEQUENCE [LARGE SCALE GENOMIC DNA]</scope>
    <source>
        <strain evidence="2 3">NBRC 13850</strain>
    </source>
</reference>
<keyword evidence="3" id="KW-1185">Reference proteome</keyword>
<evidence type="ECO:0000313" key="3">
    <source>
        <dbReference type="Proteomes" id="UP000286931"/>
    </source>
</evidence>
<proteinExistence type="predicted"/>
<dbReference type="EMBL" id="BIFH01000013">
    <property type="protein sequence ID" value="GCD92477.1"/>
    <property type="molecule type" value="Genomic_DNA"/>
</dbReference>
<organism evidence="2 3">
    <name type="scientific">Embleya hyalina</name>
    <dbReference type="NCBI Taxonomy" id="516124"/>
    <lineage>
        <taxon>Bacteria</taxon>
        <taxon>Bacillati</taxon>
        <taxon>Actinomycetota</taxon>
        <taxon>Actinomycetes</taxon>
        <taxon>Kitasatosporales</taxon>
        <taxon>Streptomycetaceae</taxon>
        <taxon>Embleya</taxon>
    </lineage>
</organism>
<dbReference type="Proteomes" id="UP000286931">
    <property type="component" value="Unassembled WGS sequence"/>
</dbReference>